<evidence type="ECO:0000313" key="20">
    <source>
        <dbReference type="EMBL" id="ATP66835.1"/>
    </source>
</evidence>
<dbReference type="SUPFAM" id="SSF161234">
    <property type="entry name" value="E7 C-terminal domain-like"/>
    <property type="match status" value="1"/>
</dbReference>
<keyword evidence="2 18" id="KW-0244">Early protein</keyword>
<keyword evidence="1 18" id="KW-1121">Modulation of host cell cycle by virus</keyword>
<gene>
    <name evidence="18" type="primary">E7</name>
</gene>
<comment type="PTM">
    <text evidence="18">Highly phosphorylated.</text>
</comment>
<evidence type="ECO:0000256" key="1">
    <source>
        <dbReference type="ARBA" id="ARBA00022504"/>
    </source>
</evidence>
<comment type="similarity">
    <text evidence="18 19">Belongs to the papillomaviridae E7 protein family.</text>
</comment>
<keyword evidence="16 18" id="KW-0899">Viral immunoevasion</keyword>
<evidence type="ECO:0000256" key="11">
    <source>
        <dbReference type="ARBA" id="ARBA00023125"/>
    </source>
</evidence>
<evidence type="ECO:0000256" key="6">
    <source>
        <dbReference type="ARBA" id="ARBA00022723"/>
    </source>
</evidence>
<comment type="domain">
    <text evidence="18">The E7 terminal domain is an intrinsically disordered domain, whose flexibility and conformational transitions confer target adaptability to the oncoprotein. It allows adaptation to a variety of protein targets and exposes the PEST degradation sequence that regulates its turnover in the cell.</text>
</comment>
<keyword evidence="5 18" id="KW-1090">Inhibition of host innate immune response by virus</keyword>
<comment type="subunit">
    <text evidence="18">Homodimer. Homooligomer. Interacts with host RB1; this interaction induces dissociation of RB1-E2F1 complex thereby disrupting RB1 activity. Interacts with host EP300; this interaction represses EP300 transcriptional activity. Interacts with protein E2; this interaction inhibits E7 oncogenic activity. Interacts with host TMEM173/STING; this interaction impairs the ability of TMEM173/STING to sense cytosolic DNA and promote the production of type I interferon (IFN-alpha and IFN-beta).</text>
</comment>
<dbReference type="GO" id="GO:0039502">
    <property type="term" value="P:symbiont-mediated suppression of host type I interferon-mediated signaling pathway"/>
    <property type="evidence" value="ECO:0007669"/>
    <property type="project" value="UniProtKB-UniRule"/>
</dbReference>
<dbReference type="HAMAP" id="MF_04004">
    <property type="entry name" value="PPV_E7"/>
    <property type="match status" value="1"/>
</dbReference>
<protein>
    <recommendedName>
        <fullName evidence="18 19">Protein E7</fullName>
    </recommendedName>
</protein>
<evidence type="ECO:0000256" key="9">
    <source>
        <dbReference type="ARBA" id="ARBA00022833"/>
    </source>
</evidence>
<evidence type="ECO:0000256" key="15">
    <source>
        <dbReference type="ARBA" id="ARBA00023258"/>
    </source>
</evidence>
<dbReference type="Gene3D" id="3.30.160.330">
    <property type="match status" value="1"/>
</dbReference>
<dbReference type="GO" id="GO:0039645">
    <property type="term" value="P:symbiont-mediated perturbation of host cell cycle G1/S transition checkpoint"/>
    <property type="evidence" value="ECO:0007669"/>
    <property type="project" value="UniProtKB-UniRule"/>
</dbReference>
<name>A0A2H4N047_9PAPI</name>
<comment type="function">
    <text evidence="19">E7 protein has both transforming and trans-activating activities.</text>
</comment>
<keyword evidence="12 18" id="KW-0010">Activator</keyword>
<feature type="short sequence motif" description="Nuclear export signal" evidence="18">
    <location>
        <begin position="79"/>
        <end position="87"/>
    </location>
</feature>
<evidence type="ECO:0000256" key="14">
    <source>
        <dbReference type="ARBA" id="ARBA00023200"/>
    </source>
</evidence>
<evidence type="ECO:0000256" key="19">
    <source>
        <dbReference type="PIRNR" id="PIRNR003407"/>
    </source>
</evidence>
<reference evidence="20" key="1">
    <citation type="journal article" date="2018" name="Microbiome">
        <title>Comparative analysis of rodent and small mammal viromes to better understand the wildlife origin of emerging infectious diseases.</title>
        <authorList>
            <person name="Wu Z."/>
            <person name="Lu L."/>
            <person name="Du J."/>
            <person name="Yang L."/>
            <person name="Ren X."/>
            <person name="Liu B."/>
            <person name="Jiang J."/>
            <person name="Yang J."/>
            <person name="Dong J."/>
            <person name="Sun L."/>
            <person name="Zhu Y."/>
            <person name="Li Y."/>
            <person name="Zheng D."/>
            <person name="Zhang C."/>
            <person name="Su H."/>
            <person name="Zheng Y."/>
            <person name="Zhou H."/>
            <person name="Zhu G."/>
            <person name="Li H."/>
            <person name="Chmura A."/>
            <person name="Yang F."/>
            <person name="Daszak P."/>
            <person name="Wang J."/>
            <person name="Liu Q."/>
            <person name="Jin Q."/>
        </authorList>
    </citation>
    <scope>NUCLEOTIDE SEQUENCE</scope>
    <source>
        <strain evidence="20">RtAc-PV/GZ2015</strain>
    </source>
</reference>
<sequence>MLGPTPVLGDITLVPIDQLVPHLDAGEDLADVGSSSLSPDSLGEEVELQVPVDPYRIKTTCHTCGRTLRFIIVSGEGSLRLFQSLLLDDLSFLCPGCVAVHLKIKNGRR</sequence>
<evidence type="ECO:0000256" key="13">
    <source>
        <dbReference type="ARBA" id="ARBA00023163"/>
    </source>
</evidence>
<dbReference type="GO" id="GO:0019904">
    <property type="term" value="F:protein domain specific binding"/>
    <property type="evidence" value="ECO:0007669"/>
    <property type="project" value="UniProtKB-UniRule"/>
</dbReference>
<organism evidence="20">
    <name type="scientific">Rodent papillomavirus</name>
    <dbReference type="NCBI Taxonomy" id="2050020"/>
    <lineage>
        <taxon>Viruses</taxon>
        <taxon>Monodnaviria</taxon>
        <taxon>Shotokuvirae</taxon>
        <taxon>Cossaviricota</taxon>
        <taxon>Papovaviricetes</taxon>
        <taxon>Zurhausenvirales</taxon>
        <taxon>Papillomaviridae</taxon>
    </lineage>
</organism>
<dbReference type="GO" id="GO:0042025">
    <property type="term" value="C:host cell nucleus"/>
    <property type="evidence" value="ECO:0007669"/>
    <property type="project" value="UniProtKB-SubCell"/>
</dbReference>
<keyword evidence="7 18" id="KW-0863">Zinc-finger</keyword>
<evidence type="ECO:0000256" key="16">
    <source>
        <dbReference type="ARBA" id="ARBA00023280"/>
    </source>
</evidence>
<evidence type="ECO:0000256" key="4">
    <source>
        <dbReference type="ARBA" id="ARBA00022581"/>
    </source>
</evidence>
<evidence type="ECO:0000256" key="18">
    <source>
        <dbReference type="HAMAP-Rule" id="MF_04004"/>
    </source>
</evidence>
<evidence type="ECO:0000256" key="8">
    <source>
        <dbReference type="ARBA" id="ARBA00022830"/>
    </source>
</evidence>
<proteinExistence type="inferred from homology"/>
<dbReference type="GO" id="GO:0030430">
    <property type="term" value="C:host cell cytoplasm"/>
    <property type="evidence" value="ECO:0007669"/>
    <property type="project" value="UniProtKB-SubCell"/>
</dbReference>
<keyword evidence="3 18" id="KW-1048">Host nucleus</keyword>
<keyword evidence="9 18" id="KW-0862">Zinc</keyword>
<feature type="zinc finger region" evidence="18">
    <location>
        <begin position="61"/>
        <end position="97"/>
    </location>
</feature>
<evidence type="ECO:0000256" key="10">
    <source>
        <dbReference type="ARBA" id="ARBA00023015"/>
    </source>
</evidence>
<dbReference type="GO" id="GO:0052170">
    <property type="term" value="P:symbiont-mediated suppression of host innate immune response"/>
    <property type="evidence" value="ECO:0007669"/>
    <property type="project" value="UniProtKB-KW"/>
</dbReference>
<keyword evidence="4 18" id="KW-0945">Host-virus interaction</keyword>
<evidence type="ECO:0000256" key="7">
    <source>
        <dbReference type="ARBA" id="ARBA00022771"/>
    </source>
</evidence>
<keyword evidence="14 18" id="KW-1035">Host cytoplasm</keyword>
<evidence type="ECO:0000256" key="5">
    <source>
        <dbReference type="ARBA" id="ARBA00022632"/>
    </source>
</evidence>
<dbReference type="GO" id="GO:0006351">
    <property type="term" value="P:DNA-templated transcription"/>
    <property type="evidence" value="ECO:0007669"/>
    <property type="project" value="UniProtKB-UniRule"/>
</dbReference>
<keyword evidence="15" id="KW-0922">Interferon antiviral system evasion</keyword>
<comment type="function">
    <text evidence="18">Plays a role in viral genome replication by driving entry of quiescent cells into the cell cycle. Stimulation of progression from G1 to S phase allows the virus to efficiently use the cellular DNA replicating machinery to achieve viral genome replication. E7 protein has both transforming and trans-activating activities. Induces the disassembly of the E2F1 transcription factor from RB1, with subsequent transcriptional activation of E2F1-regulated S-phase genes. Interferes with host histone deacetylation mediated by HDAC1 and HDAC2, leading to transcription activation. Plays also a role in the inhibition of both antiviral and antiproliferative functions of host interferon alpha. Interaction with host TMEM173/STING impairs the ability of TMEM173/STING to sense cytosolic DNA and promote the production of type I interferon (IFN-alpha and IFN-beta).</text>
</comment>
<comment type="subcellular location">
    <subcellularLocation>
        <location evidence="18">Host cytoplasm</location>
    </subcellularLocation>
    <subcellularLocation>
        <location evidence="18">Host nucleus</location>
    </subcellularLocation>
    <text evidence="18">Predominantly found in the host nucleus.</text>
</comment>
<comment type="caution">
    <text evidence="18">Lacks conserved residue(s) required for the propagation of feature annotation.</text>
</comment>
<dbReference type="Pfam" id="PF00527">
    <property type="entry name" value="E7"/>
    <property type="match status" value="1"/>
</dbReference>
<evidence type="ECO:0000256" key="2">
    <source>
        <dbReference type="ARBA" id="ARBA00022518"/>
    </source>
</evidence>
<dbReference type="GO" id="GO:0003700">
    <property type="term" value="F:DNA-binding transcription factor activity"/>
    <property type="evidence" value="ECO:0007669"/>
    <property type="project" value="UniProtKB-UniRule"/>
</dbReference>
<evidence type="ECO:0000256" key="12">
    <source>
        <dbReference type="ARBA" id="ARBA00023159"/>
    </source>
</evidence>
<evidence type="ECO:0000256" key="17">
    <source>
        <dbReference type="ARBA" id="ARBA00023309"/>
    </source>
</evidence>
<keyword evidence="13 18" id="KW-0804">Transcription</keyword>
<dbReference type="PIRSF" id="PIRSF003407">
    <property type="entry name" value="Papvi_E7"/>
    <property type="match status" value="1"/>
</dbReference>
<keyword evidence="8 18" id="KW-1114">Inhibition of host interferon signaling pathway by virus</keyword>
<keyword evidence="11 18" id="KW-0238">DNA-binding</keyword>
<keyword evidence="10 18" id="KW-0805">Transcription regulation</keyword>
<dbReference type="EMBL" id="KY370096">
    <property type="protein sequence ID" value="ATP66835.1"/>
    <property type="molecule type" value="Genomic_DNA"/>
</dbReference>
<keyword evidence="6 18" id="KW-0479">Metal-binding</keyword>
<dbReference type="InterPro" id="IPR000148">
    <property type="entry name" value="Papilloma_E7"/>
</dbReference>
<dbReference type="GO" id="GO:0003677">
    <property type="term" value="F:DNA binding"/>
    <property type="evidence" value="ECO:0007669"/>
    <property type="project" value="UniProtKB-UniRule"/>
</dbReference>
<accession>A0A2H4N047</accession>
<keyword evidence="17 18" id="KW-1078">G1/S host cell cycle checkpoint dysregulation by virus</keyword>
<dbReference type="GO" id="GO:0008270">
    <property type="term" value="F:zinc ion binding"/>
    <property type="evidence" value="ECO:0007669"/>
    <property type="project" value="UniProtKB-KW"/>
</dbReference>
<evidence type="ECO:0000256" key="3">
    <source>
        <dbReference type="ARBA" id="ARBA00022562"/>
    </source>
</evidence>